<dbReference type="AlphaFoldDB" id="A0A8S4R643"/>
<keyword evidence="2" id="KW-1185">Reference proteome</keyword>
<gene>
    <name evidence="1" type="primary">jg27431</name>
    <name evidence="1" type="ORF">PAEG_LOCUS9027</name>
</gene>
<name>A0A8S4R643_9NEOP</name>
<sequence length="110" mass="12898">MTYGAETWTLTVDLLNKFKDAQRAMERAMLGVSLRDRIRNNEIRRRTQVTDIAQRISKLMWQWAGHVCHRTDGRWGRHVLEWRPRIGPRSLGRPPALGKTYVQQRTLVGC</sequence>
<accession>A0A8S4R643</accession>
<evidence type="ECO:0000313" key="1">
    <source>
        <dbReference type="EMBL" id="CAH2229599.1"/>
    </source>
</evidence>
<dbReference type="EMBL" id="CAKXAJ010024731">
    <property type="protein sequence ID" value="CAH2229599.1"/>
    <property type="molecule type" value="Genomic_DNA"/>
</dbReference>
<comment type="caution">
    <text evidence="1">The sequence shown here is derived from an EMBL/GenBank/DDBJ whole genome shotgun (WGS) entry which is preliminary data.</text>
</comment>
<reference evidence="1" key="1">
    <citation type="submission" date="2022-03" db="EMBL/GenBank/DDBJ databases">
        <authorList>
            <person name="Lindestad O."/>
        </authorList>
    </citation>
    <scope>NUCLEOTIDE SEQUENCE</scope>
</reference>
<evidence type="ECO:0000313" key="2">
    <source>
        <dbReference type="Proteomes" id="UP000838756"/>
    </source>
</evidence>
<dbReference type="OrthoDB" id="407509at2759"/>
<proteinExistence type="predicted"/>
<organism evidence="1 2">
    <name type="scientific">Pararge aegeria aegeria</name>
    <dbReference type="NCBI Taxonomy" id="348720"/>
    <lineage>
        <taxon>Eukaryota</taxon>
        <taxon>Metazoa</taxon>
        <taxon>Ecdysozoa</taxon>
        <taxon>Arthropoda</taxon>
        <taxon>Hexapoda</taxon>
        <taxon>Insecta</taxon>
        <taxon>Pterygota</taxon>
        <taxon>Neoptera</taxon>
        <taxon>Endopterygota</taxon>
        <taxon>Lepidoptera</taxon>
        <taxon>Glossata</taxon>
        <taxon>Ditrysia</taxon>
        <taxon>Papilionoidea</taxon>
        <taxon>Nymphalidae</taxon>
        <taxon>Satyrinae</taxon>
        <taxon>Satyrini</taxon>
        <taxon>Parargina</taxon>
        <taxon>Pararge</taxon>
    </lineage>
</organism>
<dbReference type="Proteomes" id="UP000838756">
    <property type="component" value="Unassembled WGS sequence"/>
</dbReference>
<protein>
    <submittedName>
        <fullName evidence="1">Jg27431 protein</fullName>
    </submittedName>
</protein>